<organism evidence="2 3">
    <name type="scientific">Segatella oulorum</name>
    <dbReference type="NCBI Taxonomy" id="28136"/>
    <lineage>
        <taxon>Bacteria</taxon>
        <taxon>Pseudomonadati</taxon>
        <taxon>Bacteroidota</taxon>
        <taxon>Bacteroidia</taxon>
        <taxon>Bacteroidales</taxon>
        <taxon>Prevotellaceae</taxon>
        <taxon>Segatella</taxon>
    </lineage>
</organism>
<dbReference type="RefSeq" id="WP_025070605.1">
    <property type="nucleotide sequence ID" value="NZ_FUXK01000026.1"/>
</dbReference>
<dbReference type="eggNOG" id="ENOG5032Z9C">
    <property type="taxonomic scope" value="Bacteria"/>
</dbReference>
<sequence>MTHERNYARFYTLLKKMPGADKETLVSQYTDGRTTSLRETTRQEYDRMCRDMERETGYDEFVEGIRRQLRRRRSEVLKLMQQLGIDTTNWNRVDAFCKDVRIAGKAFRHISIDELEALAVKLRAIKRKKEASPGSSEARGTKRGAVIMLPANQSIEN</sequence>
<gene>
    <name evidence="2" type="ORF">SAMN02745202_01983</name>
</gene>
<name>A0A1T4QWV8_9BACT</name>
<dbReference type="STRING" id="28136.SAMN02745202_01983"/>
<feature type="region of interest" description="Disordered" evidence="1">
    <location>
        <begin position="129"/>
        <end position="157"/>
    </location>
</feature>
<evidence type="ECO:0000313" key="3">
    <source>
        <dbReference type="Proteomes" id="UP000190065"/>
    </source>
</evidence>
<protein>
    <submittedName>
        <fullName evidence="2">Uncharacterized protein</fullName>
    </submittedName>
</protein>
<dbReference type="AlphaFoldDB" id="A0A1T4QWV8"/>
<dbReference type="EMBL" id="FUXK01000026">
    <property type="protein sequence ID" value="SKA08145.1"/>
    <property type="molecule type" value="Genomic_DNA"/>
</dbReference>
<accession>A0A1T4QWV8</accession>
<evidence type="ECO:0000256" key="1">
    <source>
        <dbReference type="SAM" id="MobiDB-lite"/>
    </source>
</evidence>
<dbReference type="Proteomes" id="UP000190065">
    <property type="component" value="Unassembled WGS sequence"/>
</dbReference>
<proteinExistence type="predicted"/>
<reference evidence="2 3" key="1">
    <citation type="submission" date="2017-02" db="EMBL/GenBank/DDBJ databases">
        <authorList>
            <person name="Peterson S.W."/>
        </authorList>
    </citation>
    <scope>NUCLEOTIDE SEQUENCE [LARGE SCALE GENOMIC DNA]</scope>
    <source>
        <strain evidence="2 3">ATCC 43324</strain>
    </source>
</reference>
<evidence type="ECO:0000313" key="2">
    <source>
        <dbReference type="EMBL" id="SKA08145.1"/>
    </source>
</evidence>